<proteinExistence type="predicted"/>
<keyword evidence="1" id="KW-0175">Coiled coil</keyword>
<gene>
    <name evidence="2" type="ORF">S03H2_70936</name>
</gene>
<feature type="non-terminal residue" evidence="2">
    <location>
        <position position="109"/>
    </location>
</feature>
<evidence type="ECO:0000256" key="1">
    <source>
        <dbReference type="SAM" id="Coils"/>
    </source>
</evidence>
<evidence type="ECO:0000313" key="2">
    <source>
        <dbReference type="EMBL" id="GAH98187.1"/>
    </source>
</evidence>
<protein>
    <submittedName>
        <fullName evidence="2">Uncharacterized protein</fullName>
    </submittedName>
</protein>
<dbReference type="AlphaFoldDB" id="X1JVQ7"/>
<organism evidence="2">
    <name type="scientific">marine sediment metagenome</name>
    <dbReference type="NCBI Taxonomy" id="412755"/>
    <lineage>
        <taxon>unclassified sequences</taxon>
        <taxon>metagenomes</taxon>
        <taxon>ecological metagenomes</taxon>
    </lineage>
</organism>
<reference evidence="2" key="1">
    <citation type="journal article" date="2014" name="Front. Microbiol.">
        <title>High frequency of phylogenetically diverse reductive dehalogenase-homologous genes in deep subseafloor sedimentary metagenomes.</title>
        <authorList>
            <person name="Kawai M."/>
            <person name="Futagami T."/>
            <person name="Toyoda A."/>
            <person name="Takaki Y."/>
            <person name="Nishi S."/>
            <person name="Hori S."/>
            <person name="Arai W."/>
            <person name="Tsubouchi T."/>
            <person name="Morono Y."/>
            <person name="Uchiyama I."/>
            <person name="Ito T."/>
            <person name="Fujiyama A."/>
            <person name="Inagaki F."/>
            <person name="Takami H."/>
        </authorList>
    </citation>
    <scope>NUCLEOTIDE SEQUENCE</scope>
    <source>
        <strain evidence="2">Expedition CK06-06</strain>
    </source>
</reference>
<accession>X1JVQ7</accession>
<dbReference type="EMBL" id="BARU01047304">
    <property type="protein sequence ID" value="GAH98187.1"/>
    <property type="molecule type" value="Genomic_DNA"/>
</dbReference>
<name>X1JVQ7_9ZZZZ</name>
<feature type="coiled-coil region" evidence="1">
    <location>
        <begin position="14"/>
        <end position="60"/>
    </location>
</feature>
<sequence length="109" mass="12974">ATQKEISKDVGDYIQELEIKRKELRGEKKFLEAKELEPIIRRIEEEKRILDEEIRKQEVEVKPEVAVELKKITPMARAIEKALKEAKPLTTEQKEFLKKERIYEEKKLA</sequence>
<comment type="caution">
    <text evidence="2">The sequence shown here is derived from an EMBL/GenBank/DDBJ whole genome shotgun (WGS) entry which is preliminary data.</text>
</comment>
<feature type="non-terminal residue" evidence="2">
    <location>
        <position position="1"/>
    </location>
</feature>